<proteinExistence type="predicted"/>
<evidence type="ECO:0000313" key="3">
    <source>
        <dbReference type="Proteomes" id="UP000241639"/>
    </source>
</evidence>
<keyword evidence="1" id="KW-0175">Coiled coil</keyword>
<comment type="caution">
    <text evidence="2">The sequence shown here is derived from an EMBL/GenBank/DDBJ whole genome shotgun (WGS) entry which is preliminary data.</text>
</comment>
<dbReference type="EMBL" id="PZZP01000001">
    <property type="protein sequence ID" value="PTM58848.1"/>
    <property type="molecule type" value="Genomic_DNA"/>
</dbReference>
<sequence length="158" mass="18983">MAMKKRGRRLVRKKPQRSRDCQWVKLCPPKKRKCPPKRKKRLRFRKPKRVIRFPKRVVRRWQGQLRLLERRILQRALFILRAELARLRQELLDLLNARYQALREQLLPFLNQNVEVTTRYGTVQGVLVSVGNDYLEIREASGNIVLIPFENFVSISRI</sequence>
<evidence type="ECO:0000313" key="2">
    <source>
        <dbReference type="EMBL" id="PTM58848.1"/>
    </source>
</evidence>
<dbReference type="OrthoDB" id="2623681at2"/>
<gene>
    <name evidence="2" type="ORF">C8J48_1442</name>
</gene>
<dbReference type="Proteomes" id="UP000241639">
    <property type="component" value="Unassembled WGS sequence"/>
</dbReference>
<accession>A0A2T4ZAC2</accession>
<organism evidence="2 3">
    <name type="scientific">Desmospora activa DSM 45169</name>
    <dbReference type="NCBI Taxonomy" id="1121389"/>
    <lineage>
        <taxon>Bacteria</taxon>
        <taxon>Bacillati</taxon>
        <taxon>Bacillota</taxon>
        <taxon>Bacilli</taxon>
        <taxon>Bacillales</taxon>
        <taxon>Thermoactinomycetaceae</taxon>
        <taxon>Desmospora</taxon>
    </lineage>
</organism>
<feature type="coiled-coil region" evidence="1">
    <location>
        <begin position="70"/>
        <end position="104"/>
    </location>
</feature>
<evidence type="ECO:0000256" key="1">
    <source>
        <dbReference type="SAM" id="Coils"/>
    </source>
</evidence>
<keyword evidence="3" id="KW-1185">Reference proteome</keyword>
<name>A0A2T4ZAC2_9BACL</name>
<dbReference type="AlphaFoldDB" id="A0A2T4ZAC2"/>
<protein>
    <submittedName>
        <fullName evidence="2">Uncharacterized protein DUF2642</fullName>
    </submittedName>
</protein>
<reference evidence="2 3" key="1">
    <citation type="submission" date="2018-04" db="EMBL/GenBank/DDBJ databases">
        <title>Genomic Encyclopedia of Archaeal and Bacterial Type Strains, Phase II (KMG-II): from individual species to whole genera.</title>
        <authorList>
            <person name="Goeker M."/>
        </authorList>
    </citation>
    <scope>NUCLEOTIDE SEQUENCE [LARGE SCALE GENOMIC DNA]</scope>
    <source>
        <strain evidence="2 3">DSM 45169</strain>
    </source>
</reference>